<dbReference type="InterPro" id="IPR019257">
    <property type="entry name" value="MeTrfase_dom"/>
</dbReference>
<evidence type="ECO:0000256" key="2">
    <source>
        <dbReference type="ARBA" id="ARBA00022679"/>
    </source>
</evidence>
<evidence type="ECO:0000256" key="1">
    <source>
        <dbReference type="ARBA" id="ARBA00022603"/>
    </source>
</evidence>
<dbReference type="InterPro" id="IPR029063">
    <property type="entry name" value="SAM-dependent_MTases_sf"/>
</dbReference>
<keyword evidence="1" id="KW-0489">Methyltransferase</keyword>
<evidence type="ECO:0000313" key="4">
    <source>
        <dbReference type="EMBL" id="CAA6813501.1"/>
    </source>
</evidence>
<gene>
    <name evidence="4" type="ORF">HELGO_WM22790</name>
</gene>
<dbReference type="PANTHER" id="PTHR43397">
    <property type="entry name" value="ERGOTHIONEINE BIOSYNTHESIS PROTEIN 1"/>
    <property type="match status" value="1"/>
</dbReference>
<sequence length="320" mass="37402">MSIEYSYYTTKKDLDKEYLTSLQLRSISPKYRFIGKKQSQARIDMYSSNDSKYYINPKTFMDDVKTEISEYLAQNINVIALGSSNGNKDKILLEELTKTKQASFVAVEISKELASYTLSNMNDLDIHKEVFVSDLIPENLSLISESIRESHFKTHLFTILGNTFGNNPQELISETLRDSINSDDYVLIEVHLSPDRLTPKYIQKIINAYDNEVYNEQVMLSLGRVDISTEDGYLEVEFEHDKLFPEIDSIKHYFRFSKPKMIRFMGKDLYFAKDERILVNYSNKYKLNNFKDLLKSHGFSINKEFLDENKQFGIFLCKLR</sequence>
<feature type="domain" description="Histidine-specific methyltransferase SAM-dependent" evidence="3">
    <location>
        <begin position="61"/>
        <end position="318"/>
    </location>
</feature>
<keyword evidence="2" id="KW-0808">Transferase</keyword>
<protein>
    <recommendedName>
        <fullName evidence="3">Histidine-specific methyltransferase SAM-dependent domain-containing protein</fullName>
    </recommendedName>
</protein>
<dbReference type="InterPro" id="IPR017804">
    <property type="entry name" value="MeTrfase_EgtD-like"/>
</dbReference>
<name>A0A6S6TDS3_9BACT</name>
<dbReference type="InterPro" id="IPR051128">
    <property type="entry name" value="EgtD_Methyltrsf_superfamily"/>
</dbReference>
<reference evidence="4" key="1">
    <citation type="submission" date="2020-01" db="EMBL/GenBank/DDBJ databases">
        <authorList>
            <person name="Meier V. D."/>
            <person name="Meier V D."/>
        </authorList>
    </citation>
    <scope>NUCLEOTIDE SEQUENCE</scope>
    <source>
        <strain evidence="4">HLG_WM_MAG_12</strain>
    </source>
</reference>
<accession>A0A6S6TDS3</accession>
<dbReference type="PANTHER" id="PTHR43397:SF1">
    <property type="entry name" value="ERGOTHIONEINE BIOSYNTHESIS PROTEIN 1"/>
    <property type="match status" value="1"/>
</dbReference>
<evidence type="ECO:0000259" key="3">
    <source>
        <dbReference type="Pfam" id="PF10017"/>
    </source>
</evidence>
<dbReference type="PIRSF" id="PIRSF018005">
    <property type="entry name" value="UCP018005"/>
    <property type="match status" value="1"/>
</dbReference>
<dbReference type="AlphaFoldDB" id="A0A6S6TDS3"/>
<proteinExistence type="predicted"/>
<dbReference type="Pfam" id="PF10017">
    <property type="entry name" value="Methyltransf_33"/>
    <property type="match status" value="1"/>
</dbReference>
<dbReference type="GO" id="GO:0008168">
    <property type="term" value="F:methyltransferase activity"/>
    <property type="evidence" value="ECO:0007669"/>
    <property type="project" value="UniProtKB-KW"/>
</dbReference>
<organism evidence="4">
    <name type="scientific">uncultured Campylobacterales bacterium</name>
    <dbReference type="NCBI Taxonomy" id="352960"/>
    <lineage>
        <taxon>Bacteria</taxon>
        <taxon>Pseudomonadati</taxon>
        <taxon>Campylobacterota</taxon>
        <taxon>Epsilonproteobacteria</taxon>
        <taxon>Campylobacterales</taxon>
        <taxon>environmental samples</taxon>
    </lineage>
</organism>
<dbReference type="EMBL" id="CACVAW010000056">
    <property type="protein sequence ID" value="CAA6813501.1"/>
    <property type="molecule type" value="Genomic_DNA"/>
</dbReference>
<dbReference type="GO" id="GO:0032259">
    <property type="term" value="P:methylation"/>
    <property type="evidence" value="ECO:0007669"/>
    <property type="project" value="UniProtKB-KW"/>
</dbReference>
<dbReference type="Gene3D" id="3.40.50.150">
    <property type="entry name" value="Vaccinia Virus protein VP39"/>
    <property type="match status" value="1"/>
</dbReference>